<proteinExistence type="predicted"/>
<sequence>MADVQLIDGPVLIAAGDTWCKTSGLKKFVGLGDTKIREHAAMMEASGKYDDKIISYPGMRLINAGAFIDYLVTTQSLKAKKRLEK</sequence>
<dbReference type="RefSeq" id="WP_159822580.1">
    <property type="nucleotide sequence ID" value="NZ_CABWNB010000002.1"/>
</dbReference>
<gene>
    <name evidence="1" type="ORF">HNR45_000672</name>
</gene>
<name>A0A841R3L9_9FIRM</name>
<organism evidence="1 2">
    <name type="scientific">Negativicoccus succinicivorans</name>
    <dbReference type="NCBI Taxonomy" id="620903"/>
    <lineage>
        <taxon>Bacteria</taxon>
        <taxon>Bacillati</taxon>
        <taxon>Bacillota</taxon>
        <taxon>Negativicutes</taxon>
        <taxon>Veillonellales</taxon>
        <taxon>Veillonellaceae</taxon>
        <taxon>Negativicoccus</taxon>
    </lineage>
</organism>
<reference evidence="1 2" key="1">
    <citation type="submission" date="2020-08" db="EMBL/GenBank/DDBJ databases">
        <title>Genomic Encyclopedia of Type Strains, Phase IV (KMG-IV): sequencing the most valuable type-strain genomes for metagenomic binning, comparative biology and taxonomic classification.</title>
        <authorList>
            <person name="Goeker M."/>
        </authorList>
    </citation>
    <scope>NUCLEOTIDE SEQUENCE [LARGE SCALE GENOMIC DNA]</scope>
    <source>
        <strain evidence="1 2">DSM 21255</strain>
    </source>
</reference>
<protein>
    <submittedName>
        <fullName evidence="1">Uncharacterized protein</fullName>
    </submittedName>
</protein>
<evidence type="ECO:0000313" key="2">
    <source>
        <dbReference type="Proteomes" id="UP000591941"/>
    </source>
</evidence>
<dbReference type="AlphaFoldDB" id="A0A841R3L9"/>
<dbReference type="EMBL" id="JACHHI010000003">
    <property type="protein sequence ID" value="MBB6477639.1"/>
    <property type="molecule type" value="Genomic_DNA"/>
</dbReference>
<accession>A0A841R3L9</accession>
<keyword evidence="2" id="KW-1185">Reference proteome</keyword>
<evidence type="ECO:0000313" key="1">
    <source>
        <dbReference type="EMBL" id="MBB6477639.1"/>
    </source>
</evidence>
<dbReference type="GeneID" id="93485940"/>
<comment type="caution">
    <text evidence="1">The sequence shown here is derived from an EMBL/GenBank/DDBJ whole genome shotgun (WGS) entry which is preliminary data.</text>
</comment>
<dbReference type="Proteomes" id="UP000591941">
    <property type="component" value="Unassembled WGS sequence"/>
</dbReference>